<feature type="compositionally biased region" description="Polar residues" evidence="1">
    <location>
        <begin position="393"/>
        <end position="402"/>
    </location>
</feature>
<dbReference type="EMBL" id="KZ107856">
    <property type="protein sequence ID" value="OSS44624.1"/>
    <property type="molecule type" value="Genomic_DNA"/>
</dbReference>
<dbReference type="InterPro" id="IPR027417">
    <property type="entry name" value="P-loop_NTPase"/>
</dbReference>
<feature type="compositionally biased region" description="Basic residues" evidence="1">
    <location>
        <begin position="64"/>
        <end position="75"/>
    </location>
</feature>
<name>A0A1Y2LKV4_EPING</name>
<feature type="region of interest" description="Disordered" evidence="1">
    <location>
        <begin position="322"/>
        <end position="421"/>
    </location>
</feature>
<evidence type="ECO:0000256" key="1">
    <source>
        <dbReference type="SAM" id="MobiDB-lite"/>
    </source>
</evidence>
<dbReference type="STRING" id="105696.A0A1Y2LKV4"/>
<sequence>MALTAVLPAMHREESKNVHPFFTKPPKTQDIEPLIDNADTNNDEPNDDDDYGVQDTTCSPKATNKPRKKRTRKVAKNQPSLDSFARRSALPSNQANNDAEADEPTLVEDLNLARRKRRKTIPPNPATAFTTVGESVTDPPPDLFEQLQTEAGLAGTQEVIDQVMVDTLVRNTPKGNSIKSSPPIKVDTVEEAVPESSPPHAAHAQSRSVTPPNAGEDITQATNDGNVQQTADTATAQVTPKKQIKITKSGKLVSSPPKKPDPPISTTPKRRGRPRKAAKVKNLSSTITVIKYGSDKPSRLALGEKIDAILNGSKNVEKHVSIVPPKPAGPPKPAHPFFTGKAGQKTTEKHTQSETDPRLVAPKKSACTPGKLRAERRKEQDDDDNDMPAFGTSYRSNQSAKQSGLHEPSWPSKETAHVRNPDSGLAAAEYSPRATISSLPLRPAKLKHNVHALSLEEELITRLTHDLLNDPKTHPGAGHQTSTLCEDVRLPARLLTTGIDIQNKVRAHIRAPIETLAQRLYAKTHPAITTLFDDIEHTLTPFDEGKCETQAWAQKYRPVRADHVLQPGREASILQDWLKSLTVMAVGAAQNPAKGAAPTDAKKPAKKKRKTAADDFIVFSDEDEDEEMVEADPNHDLASRHPPSLRLPRWTRNKNVVLLSGPHGCGKSATVYAVAKELDFEVFELHSGVRRSGKDIQDKVGDMTANHLVNHQRSDIPSKPKPAIAVVDNDTDNERDNAFQKDLDSGRQGTMTSFFIAKPSKPKPEPKPKAQLVVKSPAKTRTIPAAQAMLPIAGASRKSQKQSLILIEEADILFDEDQNFWAQIIKLASQSKRPIVITCNDELHIPTQALPMAAVLRLAPPPVDLATDYMVAMTGREGHIIQRQAIEDLYVSKNHDLRASITELNFWCQMSVGDKKGGLEWMYQRWPPGRDVDANGRLLRVASEDTYQSGMGWLSHSVFESQSNAIFDKETELLAEVWNDWNISPTDLYAFNKLGNNTTDCNTTDRTSNLDELDCLVSFSDALSAVDIYSRIDLPSYENMHDQPMDSTLPPMNPKERLSYTIDRPVLQVDPRTDYLNTDTSLTTATHILAARAFPRLSAHHQPALPRSSDLEDTYTSLILNQTASSVPEPLQRSVFSAALDVLATPPSAFNAYPTDAIDHRTSYNLLASSLDRAFPLVTLDIAPYVRSIVAHEQVLESQRIRLGNLLSEGGRAKRGRTTKASRTAMEGGERAAKRRERWFHRDLSFEMVMRTAGQSWAGMGYKGEGEEGEGSVTASLTGTQLSESVGGTQLSGMSTDAEMVVDAEAS</sequence>
<dbReference type="Pfam" id="PF00004">
    <property type="entry name" value="AAA"/>
    <property type="match status" value="1"/>
</dbReference>
<evidence type="ECO:0000259" key="2">
    <source>
        <dbReference type="SMART" id="SM00382"/>
    </source>
</evidence>
<evidence type="ECO:0000313" key="3">
    <source>
        <dbReference type="EMBL" id="OSS44624.1"/>
    </source>
</evidence>
<dbReference type="InterPro" id="IPR003959">
    <property type="entry name" value="ATPase_AAA_core"/>
</dbReference>
<evidence type="ECO:0000313" key="4">
    <source>
        <dbReference type="Proteomes" id="UP000193240"/>
    </source>
</evidence>
<protein>
    <recommendedName>
        <fullName evidence="2">AAA+ ATPase domain-containing protein</fullName>
    </recommendedName>
</protein>
<dbReference type="Gene3D" id="3.40.50.300">
    <property type="entry name" value="P-loop containing nucleotide triphosphate hydrolases"/>
    <property type="match status" value="1"/>
</dbReference>
<feature type="compositionally biased region" description="Pro residues" evidence="1">
    <location>
        <begin position="324"/>
        <end position="334"/>
    </location>
</feature>
<dbReference type="GO" id="GO:0005524">
    <property type="term" value="F:ATP binding"/>
    <property type="evidence" value="ECO:0007669"/>
    <property type="project" value="InterPro"/>
</dbReference>
<dbReference type="InterPro" id="IPR003593">
    <property type="entry name" value="AAA+_ATPase"/>
</dbReference>
<feature type="compositionally biased region" description="Low complexity" evidence="1">
    <location>
        <begin position="228"/>
        <end position="237"/>
    </location>
</feature>
<keyword evidence="4" id="KW-1185">Reference proteome</keyword>
<gene>
    <name evidence="3" type="ORF">B5807_10629</name>
</gene>
<organism evidence="3 4">
    <name type="scientific">Epicoccum nigrum</name>
    <name type="common">Soil fungus</name>
    <name type="synonym">Epicoccum purpurascens</name>
    <dbReference type="NCBI Taxonomy" id="105696"/>
    <lineage>
        <taxon>Eukaryota</taxon>
        <taxon>Fungi</taxon>
        <taxon>Dikarya</taxon>
        <taxon>Ascomycota</taxon>
        <taxon>Pezizomycotina</taxon>
        <taxon>Dothideomycetes</taxon>
        <taxon>Pleosporomycetidae</taxon>
        <taxon>Pleosporales</taxon>
        <taxon>Pleosporineae</taxon>
        <taxon>Didymellaceae</taxon>
        <taxon>Epicoccum</taxon>
    </lineage>
</organism>
<feature type="compositionally biased region" description="Basic and acidic residues" evidence="1">
    <location>
        <begin position="346"/>
        <end position="357"/>
    </location>
</feature>
<dbReference type="GO" id="GO:0005634">
    <property type="term" value="C:nucleus"/>
    <property type="evidence" value="ECO:0007669"/>
    <property type="project" value="TreeGrafter"/>
</dbReference>
<dbReference type="PANTHER" id="PTHR23389">
    <property type="entry name" value="CHROMOSOME TRANSMISSION FIDELITY FACTOR 18"/>
    <property type="match status" value="1"/>
</dbReference>
<feature type="compositionally biased region" description="Basic residues" evidence="1">
    <location>
        <begin position="268"/>
        <end position="279"/>
    </location>
</feature>
<accession>A0A1Y2LKV4</accession>
<dbReference type="PANTHER" id="PTHR23389:SF21">
    <property type="entry name" value="ATPASE FAMILY AAA DOMAIN-CONTAINING PROTEIN 5"/>
    <property type="match status" value="1"/>
</dbReference>
<dbReference type="Proteomes" id="UP000193240">
    <property type="component" value="Unassembled WGS sequence"/>
</dbReference>
<dbReference type="SMART" id="SM00382">
    <property type="entry name" value="AAA"/>
    <property type="match status" value="1"/>
</dbReference>
<feature type="domain" description="AAA+ ATPase" evidence="2">
    <location>
        <begin position="653"/>
        <end position="864"/>
    </location>
</feature>
<proteinExistence type="predicted"/>
<dbReference type="GO" id="GO:0016887">
    <property type="term" value="F:ATP hydrolysis activity"/>
    <property type="evidence" value="ECO:0007669"/>
    <property type="project" value="InterPro"/>
</dbReference>
<feature type="region of interest" description="Disordered" evidence="1">
    <location>
        <begin position="1212"/>
        <end position="1233"/>
    </location>
</feature>
<feature type="region of interest" description="Disordered" evidence="1">
    <location>
        <begin position="1"/>
        <end position="143"/>
    </location>
</feature>
<dbReference type="InParanoid" id="A0A1Y2LKV4"/>
<reference evidence="3 4" key="1">
    <citation type="journal article" date="2017" name="Genome Announc.">
        <title>Genome sequence of the saprophytic ascomycete Epicoccum nigrum ICMP 19927 strain isolated from New Zealand.</title>
        <authorList>
            <person name="Fokin M."/>
            <person name="Fleetwood D."/>
            <person name="Weir B.S."/>
            <person name="Villas-Boas S.G."/>
        </authorList>
    </citation>
    <scope>NUCLEOTIDE SEQUENCE [LARGE SCALE GENOMIC DNA]</scope>
    <source>
        <strain evidence="3 4">ICMP 19927</strain>
    </source>
</reference>
<dbReference type="OMA" id="RNHLVQQ"/>
<feature type="region of interest" description="Disordered" evidence="1">
    <location>
        <begin position="172"/>
        <end position="281"/>
    </location>
</feature>
<feature type="compositionally biased region" description="Acidic residues" evidence="1">
    <location>
        <begin position="41"/>
        <end position="52"/>
    </location>
</feature>
<dbReference type="SUPFAM" id="SSF52540">
    <property type="entry name" value="P-loop containing nucleoside triphosphate hydrolases"/>
    <property type="match status" value="1"/>
</dbReference>
<dbReference type="GO" id="GO:0003677">
    <property type="term" value="F:DNA binding"/>
    <property type="evidence" value="ECO:0007669"/>
    <property type="project" value="TreeGrafter"/>
</dbReference>